<protein>
    <submittedName>
        <fullName evidence="1">Uncharacterized protein</fullName>
    </submittedName>
</protein>
<organism evidence="1 2">
    <name type="scientific">Phytohabitans kaempferiae</name>
    <dbReference type="NCBI Taxonomy" id="1620943"/>
    <lineage>
        <taxon>Bacteria</taxon>
        <taxon>Bacillati</taxon>
        <taxon>Actinomycetota</taxon>
        <taxon>Actinomycetes</taxon>
        <taxon>Micromonosporales</taxon>
        <taxon>Micromonosporaceae</taxon>
    </lineage>
</organism>
<comment type="caution">
    <text evidence="1">The sequence shown here is derived from an EMBL/GenBank/DDBJ whole genome shotgun (WGS) entry which is preliminary data.</text>
</comment>
<gene>
    <name evidence="1" type="ORF">ACFFIA_39400</name>
</gene>
<keyword evidence="2" id="KW-1185">Reference proteome</keyword>
<dbReference type="Proteomes" id="UP001589867">
    <property type="component" value="Unassembled WGS sequence"/>
</dbReference>
<accession>A0ABV6MH57</accession>
<sequence>MTPGPTEPPALVAAGPSVAHRYAAVDVHYPASGGAHAAVVVAALVAGMAGPHRLPDALRRVDSLARGHALPRATA</sequence>
<dbReference type="EMBL" id="JBHLUH010000089">
    <property type="protein sequence ID" value="MFC0533688.1"/>
    <property type="molecule type" value="Genomic_DNA"/>
</dbReference>
<dbReference type="RefSeq" id="WP_377261618.1">
    <property type="nucleotide sequence ID" value="NZ_JBHLUH010000089.1"/>
</dbReference>
<evidence type="ECO:0000313" key="2">
    <source>
        <dbReference type="Proteomes" id="UP001589867"/>
    </source>
</evidence>
<name>A0ABV6MH57_9ACTN</name>
<evidence type="ECO:0000313" key="1">
    <source>
        <dbReference type="EMBL" id="MFC0533688.1"/>
    </source>
</evidence>
<reference evidence="1 2" key="1">
    <citation type="submission" date="2024-09" db="EMBL/GenBank/DDBJ databases">
        <authorList>
            <person name="Sun Q."/>
            <person name="Mori K."/>
        </authorList>
    </citation>
    <scope>NUCLEOTIDE SEQUENCE [LARGE SCALE GENOMIC DNA]</scope>
    <source>
        <strain evidence="1 2">TBRC 3947</strain>
    </source>
</reference>
<proteinExistence type="predicted"/>